<evidence type="ECO:0000256" key="1">
    <source>
        <dbReference type="SAM" id="MobiDB-lite"/>
    </source>
</evidence>
<protein>
    <recommendedName>
        <fullName evidence="4">Lipoprotein</fullName>
    </recommendedName>
</protein>
<name>A0A0D7WB38_9FLAO</name>
<feature type="compositionally biased region" description="Acidic residues" evidence="1">
    <location>
        <begin position="134"/>
        <end position="155"/>
    </location>
</feature>
<dbReference type="STRING" id="1435349.PW52_06695"/>
<dbReference type="RefSeq" id="WP_044632141.1">
    <property type="nucleotide sequence ID" value="NZ_JTDW01000004.1"/>
</dbReference>
<sequence length="297" mass="33218">MRKLFLYILSISLFTLLSCDDGDILDFEFEFDEDFEYCEGVSDLVLYKSKSDPSETMSLLISRYDLDDLLDVGANDTLFIEDEDASFTYRSYYDTSIDDIFCNEIPTNLNINIDETDDVLVDILTVLTAYDDDDIDSDLEDLDGDGDLTNDDTDGDGIPNYLDADDDGDNVLTADENPDPDGDGDLSDAQDTDDDGIPDYLDDDDDDDGVLTRDEENDSTDQNPTNDLTDGVIPDYLNDLVKNTVPATAYRSNTYYKSYYITLDIKEIGLSILSQDTLDFGYMTEGPDSVTTTPDFN</sequence>
<feature type="compositionally biased region" description="Acidic residues" evidence="1">
    <location>
        <begin position="176"/>
        <end position="219"/>
    </location>
</feature>
<reference evidence="2 3" key="1">
    <citation type="submission" date="2014-11" db="EMBL/GenBank/DDBJ databases">
        <title>Tamlana sedimentorum sp. nov., isolated from shallow sand sediments of the Sea of Japan.</title>
        <authorList>
            <person name="Romanenko L.A."/>
        </authorList>
    </citation>
    <scope>NUCLEOTIDE SEQUENCE [LARGE SCALE GENOMIC DNA]</scope>
    <source>
        <strain evidence="2 3">JCM 19808</strain>
    </source>
</reference>
<dbReference type="PATRIC" id="fig|1435349.4.peg.2304"/>
<keyword evidence="3" id="KW-1185">Reference proteome</keyword>
<comment type="caution">
    <text evidence="2">The sequence shown here is derived from an EMBL/GenBank/DDBJ whole genome shotgun (WGS) entry which is preliminary data.</text>
</comment>
<feature type="region of interest" description="Disordered" evidence="1">
    <location>
        <begin position="134"/>
        <end position="231"/>
    </location>
</feature>
<dbReference type="OrthoDB" id="1159446at2"/>
<gene>
    <name evidence="2" type="ORF">PW52_06695</name>
</gene>
<organism evidence="2 3">
    <name type="scientific">Neotamlana sedimentorum</name>
    <dbReference type="NCBI Taxonomy" id="1435349"/>
    <lineage>
        <taxon>Bacteria</taxon>
        <taxon>Pseudomonadati</taxon>
        <taxon>Bacteroidota</taxon>
        <taxon>Flavobacteriia</taxon>
        <taxon>Flavobacteriales</taxon>
        <taxon>Flavobacteriaceae</taxon>
        <taxon>Neotamlana</taxon>
    </lineage>
</organism>
<evidence type="ECO:0008006" key="4">
    <source>
        <dbReference type="Google" id="ProtNLM"/>
    </source>
</evidence>
<dbReference type="AlphaFoldDB" id="A0A0D7WB38"/>
<evidence type="ECO:0000313" key="2">
    <source>
        <dbReference type="EMBL" id="KJD36274.1"/>
    </source>
</evidence>
<dbReference type="Proteomes" id="UP000032578">
    <property type="component" value="Unassembled WGS sequence"/>
</dbReference>
<accession>A0A0D7WB38</accession>
<proteinExistence type="predicted"/>
<dbReference type="PROSITE" id="PS51257">
    <property type="entry name" value="PROKAR_LIPOPROTEIN"/>
    <property type="match status" value="1"/>
</dbReference>
<dbReference type="EMBL" id="JTDW01000004">
    <property type="protein sequence ID" value="KJD36274.1"/>
    <property type="molecule type" value="Genomic_DNA"/>
</dbReference>
<evidence type="ECO:0000313" key="3">
    <source>
        <dbReference type="Proteomes" id="UP000032578"/>
    </source>
</evidence>